<dbReference type="EMBL" id="KN728148">
    <property type="protein sequence ID" value="KIH64295.1"/>
    <property type="molecule type" value="Genomic_DNA"/>
</dbReference>
<gene>
    <name evidence="8" type="ORF">ANCDUO_05396</name>
</gene>
<feature type="region of interest" description="Disordered" evidence="6">
    <location>
        <begin position="539"/>
        <end position="571"/>
    </location>
</feature>
<dbReference type="Proteomes" id="UP000054047">
    <property type="component" value="Unassembled WGS sequence"/>
</dbReference>
<evidence type="ECO:0000256" key="4">
    <source>
        <dbReference type="ARBA" id="ARBA00023180"/>
    </source>
</evidence>
<dbReference type="OrthoDB" id="10055367at2759"/>
<keyword evidence="3" id="KW-1015">Disulfide bond</keyword>
<dbReference type="AlphaFoldDB" id="A0A0C2GSP0"/>
<dbReference type="FunFam" id="2.10.25.10:FF:000188">
    <property type="entry name" value="Laminin subunit gamma 2"/>
    <property type="match status" value="1"/>
</dbReference>
<dbReference type="GO" id="GO:0009887">
    <property type="term" value="P:animal organ morphogenesis"/>
    <property type="evidence" value="ECO:0007669"/>
    <property type="project" value="TreeGrafter"/>
</dbReference>
<dbReference type="InterPro" id="IPR000742">
    <property type="entry name" value="EGF"/>
</dbReference>
<dbReference type="PANTHER" id="PTHR10574:SF406">
    <property type="entry name" value="LAMININ SUBUNIT ALPHA 5"/>
    <property type="match status" value="1"/>
</dbReference>
<evidence type="ECO:0000256" key="1">
    <source>
        <dbReference type="ARBA" id="ARBA00022729"/>
    </source>
</evidence>
<name>A0A0C2GSP0_9BILA</name>
<evidence type="ECO:0000259" key="7">
    <source>
        <dbReference type="PROSITE" id="PS51115"/>
    </source>
</evidence>
<sequence>MRQGNVCLRSDLKVVSNNDITLGHVSWQIAVDRPTPDGLALEVEQCSCPPGYIGTSCEDCAPGYERSGHGPYLGTCVPVQQRQPQCTGPGAVSPYAGHGGRCQCKTYAQGPNCDQCPPNSFYMAATNPQGCIPCFCSGVTQQCQSSSFRRQIVEINYPRGDRDQLILTTSDIRQPYHPPTPAYVSGRAIEFVNFQEANGQTLYWKLPAKFLGNKVTAYGGTLKYTFRFSGEGRTNQEPDVIIRGNDITLQYTHRQPIHAERENTIELKFFEDGWQRVDGQQGTREHLLMALADLDDILIKATYMEECSQSSLISVSMEFAEPQGRGQVAYEVEQCSCPPGYIGTSCEDCAPGYSRTGGDLISVFSGKCGLSSKVVCTWVCASVVNAMDMQPSATRNTVSAWIASTTLKETNAKDANLDSLETLDEELLTIANLPRRDLPAIAIITLLEDATPSADAWSLCEHNTEGTHCERCKKGFYGDATKGTPYDCTPCPCPGAADCYLDAQGQVACRNCPAGLSGRLCDECAPGYTRSHKIAGRPCEPIGQVGDNERTYVPPPPPHEGEQRRRSRHRRRRIRVRSRFFQH</sequence>
<evidence type="ECO:0000313" key="9">
    <source>
        <dbReference type="Proteomes" id="UP000054047"/>
    </source>
</evidence>
<feature type="domain" description="Laminin IV type A" evidence="7">
    <location>
        <begin position="160"/>
        <end position="334"/>
    </location>
</feature>
<dbReference type="InterPro" id="IPR050440">
    <property type="entry name" value="Laminin/Netrin_ECM"/>
</dbReference>
<dbReference type="InterPro" id="IPR056863">
    <property type="entry name" value="LMN_ATRN_NET-like_EGF"/>
</dbReference>
<accession>A0A0C2GSP0</accession>
<keyword evidence="4" id="KW-0325">Glycoprotein</keyword>
<dbReference type="PANTHER" id="PTHR10574">
    <property type="entry name" value="NETRIN/LAMININ-RELATED"/>
    <property type="match status" value="1"/>
</dbReference>
<dbReference type="InterPro" id="IPR000034">
    <property type="entry name" value="Laminin_IV"/>
</dbReference>
<keyword evidence="1" id="KW-0732">Signal</keyword>
<dbReference type="SUPFAM" id="SSF57196">
    <property type="entry name" value="EGF/Laminin"/>
    <property type="match status" value="1"/>
</dbReference>
<keyword evidence="9" id="KW-1185">Reference proteome</keyword>
<evidence type="ECO:0000256" key="6">
    <source>
        <dbReference type="SAM" id="MobiDB-lite"/>
    </source>
</evidence>
<dbReference type="PROSITE" id="PS00022">
    <property type="entry name" value="EGF_1"/>
    <property type="match status" value="1"/>
</dbReference>
<evidence type="ECO:0000256" key="3">
    <source>
        <dbReference type="ARBA" id="ARBA00023157"/>
    </source>
</evidence>
<keyword evidence="5" id="KW-0424">Laminin EGF-like domain</keyword>
<dbReference type="SMART" id="SM00180">
    <property type="entry name" value="EGF_Lam"/>
    <property type="match status" value="4"/>
</dbReference>
<dbReference type="Pfam" id="PF00053">
    <property type="entry name" value="EGF_laminin"/>
    <property type="match status" value="3"/>
</dbReference>
<dbReference type="CDD" id="cd00055">
    <property type="entry name" value="EGF_Lam"/>
    <property type="match status" value="4"/>
</dbReference>
<reference evidence="8 9" key="1">
    <citation type="submission" date="2013-12" db="EMBL/GenBank/DDBJ databases">
        <title>Draft genome of the parsitic nematode Ancylostoma duodenale.</title>
        <authorList>
            <person name="Mitreva M."/>
        </authorList>
    </citation>
    <scope>NUCLEOTIDE SEQUENCE [LARGE SCALE GENOMIC DNA]</scope>
    <source>
        <strain evidence="8 9">Zhejiang</strain>
    </source>
</reference>
<dbReference type="Gene3D" id="2.10.25.10">
    <property type="entry name" value="Laminin"/>
    <property type="match status" value="4"/>
</dbReference>
<protein>
    <submittedName>
        <fullName evidence="8">Laminin B</fullName>
    </submittedName>
</protein>
<evidence type="ECO:0000256" key="5">
    <source>
        <dbReference type="ARBA" id="ARBA00023292"/>
    </source>
</evidence>
<evidence type="ECO:0000313" key="8">
    <source>
        <dbReference type="EMBL" id="KIH64295.1"/>
    </source>
</evidence>
<keyword evidence="2" id="KW-0677">Repeat</keyword>
<dbReference type="SMART" id="SM00281">
    <property type="entry name" value="LamB"/>
    <property type="match status" value="1"/>
</dbReference>
<dbReference type="GO" id="GO:0009888">
    <property type="term" value="P:tissue development"/>
    <property type="evidence" value="ECO:0007669"/>
    <property type="project" value="TreeGrafter"/>
</dbReference>
<organism evidence="8 9">
    <name type="scientific">Ancylostoma duodenale</name>
    <dbReference type="NCBI Taxonomy" id="51022"/>
    <lineage>
        <taxon>Eukaryota</taxon>
        <taxon>Metazoa</taxon>
        <taxon>Ecdysozoa</taxon>
        <taxon>Nematoda</taxon>
        <taxon>Chromadorea</taxon>
        <taxon>Rhabditida</taxon>
        <taxon>Rhabditina</taxon>
        <taxon>Rhabditomorpha</taxon>
        <taxon>Strongyloidea</taxon>
        <taxon>Ancylostomatidae</taxon>
        <taxon>Ancylostomatinae</taxon>
        <taxon>Ancylostoma</taxon>
    </lineage>
</organism>
<dbReference type="Pfam" id="PF00052">
    <property type="entry name" value="Laminin_B"/>
    <property type="match status" value="1"/>
</dbReference>
<evidence type="ECO:0000256" key="2">
    <source>
        <dbReference type="ARBA" id="ARBA00022737"/>
    </source>
</evidence>
<dbReference type="PROSITE" id="PS01248">
    <property type="entry name" value="EGF_LAM_1"/>
    <property type="match status" value="1"/>
</dbReference>
<dbReference type="InterPro" id="IPR002049">
    <property type="entry name" value="LE_dom"/>
</dbReference>
<dbReference type="GO" id="GO:0005604">
    <property type="term" value="C:basement membrane"/>
    <property type="evidence" value="ECO:0007669"/>
    <property type="project" value="UniProtKB-ARBA"/>
</dbReference>
<dbReference type="Pfam" id="PF24973">
    <property type="entry name" value="EGF_LMN_ATRN"/>
    <property type="match status" value="1"/>
</dbReference>
<dbReference type="PROSITE" id="PS51115">
    <property type="entry name" value="LAMININ_IVA"/>
    <property type="match status" value="1"/>
</dbReference>
<dbReference type="Gene3D" id="2.170.300.10">
    <property type="entry name" value="Tie2 ligand-binding domain superfamily"/>
    <property type="match status" value="1"/>
</dbReference>
<proteinExistence type="predicted"/>